<dbReference type="InterPro" id="IPR050642">
    <property type="entry name" value="PDH_E1_Alpha_Subunit"/>
</dbReference>
<reference evidence="8" key="2">
    <citation type="submission" date="2015-05" db="EMBL/GenBank/DDBJ databases">
        <title>Complete genome sequence of Halanaeroarchaeum sulfurireducens type strain M27-SA2, a sulfate-reducer haloarchaeon from marine anoxic lake Medee.</title>
        <authorList>
            <person name="Messina E."/>
            <person name="Kublanov I.V."/>
            <person name="Toshchakov S."/>
            <person name="Arcadi E."/>
            <person name="La Spada G."/>
            <person name="La Cono V."/>
            <person name="Yakimov M.M."/>
        </authorList>
    </citation>
    <scope>NUCLEOTIDE SEQUENCE [LARGE SCALE GENOMIC DNA]</scope>
    <source>
        <strain evidence="8">M27-SA2</strain>
    </source>
</reference>
<reference evidence="7 8" key="3">
    <citation type="journal article" date="2016" name="Stand. Genomic Sci.">
        <title>Complete genome sequence of 'Halanaeroarchaeum sulfurireducens' M27-SA2, a sulfur-reducing and acetate-oxidizing haloarchaeon from the deep-sea hypersaline anoxic lake Medee.</title>
        <authorList>
            <person name="Messina E."/>
            <person name="Sorokin D.Y."/>
            <person name="Kublanov I.V."/>
            <person name="Toshchakov S."/>
            <person name="Lopatina A."/>
            <person name="Arcadi E."/>
            <person name="Smedile F."/>
            <person name="La Spada G."/>
            <person name="La Cono V."/>
            <person name="Yakimov M.M."/>
        </authorList>
    </citation>
    <scope>NUCLEOTIDE SEQUENCE [LARGE SCALE GENOMIC DNA]</scope>
    <source>
        <strain evidence="7 8">M27-SA2</strain>
    </source>
</reference>
<dbReference type="EMBL" id="CP011564">
    <property type="protein sequence ID" value="ALG81774.1"/>
    <property type="molecule type" value="Genomic_DNA"/>
</dbReference>
<dbReference type="GO" id="GO:0006086">
    <property type="term" value="P:pyruvate decarboxylation to acetyl-CoA"/>
    <property type="evidence" value="ECO:0007669"/>
    <property type="project" value="TreeGrafter"/>
</dbReference>
<evidence type="ECO:0000256" key="3">
    <source>
        <dbReference type="ARBA" id="ARBA00023052"/>
    </source>
</evidence>
<dbReference type="Proteomes" id="UP000069906">
    <property type="component" value="Chromosome"/>
</dbReference>
<proteinExistence type="predicted"/>
<dbReference type="PANTHER" id="PTHR11516">
    <property type="entry name" value="PYRUVATE DEHYDROGENASE E1 COMPONENT, ALPHA SUBUNIT BACTERIAL AND ORGANELLAR"/>
    <property type="match status" value="1"/>
</dbReference>
<dbReference type="PATRIC" id="fig|1604004.4.peg.918"/>
<dbReference type="InterPro" id="IPR029061">
    <property type="entry name" value="THDP-binding"/>
</dbReference>
<dbReference type="PANTHER" id="PTHR11516:SF60">
    <property type="entry name" value="PYRUVATE DEHYDROGENASE E1 COMPONENT SUBUNIT ALPHA"/>
    <property type="match status" value="1"/>
</dbReference>
<dbReference type="EMBL" id="CP008874">
    <property type="protein sequence ID" value="AKH97372.1"/>
    <property type="molecule type" value="Genomic_DNA"/>
</dbReference>
<feature type="region of interest" description="Disordered" evidence="4">
    <location>
        <begin position="337"/>
        <end position="358"/>
    </location>
</feature>
<dbReference type="AlphaFoldDB" id="A0A0F7P9C7"/>
<evidence type="ECO:0000313" key="7">
    <source>
        <dbReference type="EMBL" id="ALG81774.1"/>
    </source>
</evidence>
<dbReference type="SUPFAM" id="SSF52518">
    <property type="entry name" value="Thiamin diphosphate-binding fold (THDP-binding)"/>
    <property type="match status" value="1"/>
</dbReference>
<name>A0A0F7P9C7_9EURY</name>
<dbReference type="CDD" id="cd02000">
    <property type="entry name" value="TPP_E1_PDC_ADC_BCADC"/>
    <property type="match status" value="1"/>
</dbReference>
<dbReference type="Gene3D" id="3.40.50.970">
    <property type="match status" value="1"/>
</dbReference>
<dbReference type="KEGG" id="hsu:HLASF_0880"/>
<evidence type="ECO:0000256" key="2">
    <source>
        <dbReference type="ARBA" id="ARBA00023002"/>
    </source>
</evidence>
<keyword evidence="3" id="KW-0786">Thiamine pyrophosphate</keyword>
<comment type="cofactor">
    <cofactor evidence="1">
        <name>thiamine diphosphate</name>
        <dbReference type="ChEBI" id="CHEBI:58937"/>
    </cofactor>
</comment>
<dbReference type="Proteomes" id="UP000060390">
    <property type="component" value="Chromosome"/>
</dbReference>
<keyword evidence="2" id="KW-0560">Oxidoreductase</keyword>
<evidence type="ECO:0000313" key="9">
    <source>
        <dbReference type="Proteomes" id="UP000069906"/>
    </source>
</evidence>
<reference evidence="6 9" key="1">
    <citation type="journal article" date="2015" name="ISME J.">
        <title>Elemental sulfur and acetate can support life of a novel strictly anaerobic haloarchaeon.</title>
        <authorList>
            <person name="Sorokin D.Y."/>
            <person name="Kublanov I.V."/>
            <person name="Gavrilov S.N."/>
            <person name="Rojo D."/>
            <person name="Roman P."/>
            <person name="Golyshin P.N."/>
            <person name="Slepak V.Z."/>
            <person name="Smedile F."/>
            <person name="Ferrer M."/>
            <person name="Messina E."/>
            <person name="La Cono V."/>
            <person name="Yakimov M.M."/>
        </authorList>
    </citation>
    <scope>NUCLEOTIDE SEQUENCE [LARGE SCALE GENOMIC DNA]</scope>
    <source>
        <strain evidence="6 9">HSR2</strain>
    </source>
</reference>
<dbReference type="HOGENOM" id="CLU_029393_5_0_2"/>
<dbReference type="Pfam" id="PF00676">
    <property type="entry name" value="E1_dh"/>
    <property type="match status" value="1"/>
</dbReference>
<accession>A0A0F7P9C7</accession>
<organism evidence="6 9">
    <name type="scientific">Halanaeroarchaeum sulfurireducens</name>
    <dbReference type="NCBI Taxonomy" id="1604004"/>
    <lineage>
        <taxon>Archaea</taxon>
        <taxon>Methanobacteriati</taxon>
        <taxon>Methanobacteriota</taxon>
        <taxon>Stenosarchaea group</taxon>
        <taxon>Halobacteria</taxon>
        <taxon>Halobacteriales</taxon>
        <taxon>Halobacteriaceae</taxon>
        <taxon>Halanaeroarchaeum</taxon>
    </lineage>
</organism>
<evidence type="ECO:0000256" key="1">
    <source>
        <dbReference type="ARBA" id="ARBA00001964"/>
    </source>
</evidence>
<dbReference type="KEGG" id="hsf:HLASA_0877"/>
<evidence type="ECO:0000313" key="6">
    <source>
        <dbReference type="EMBL" id="AKH97372.1"/>
    </source>
</evidence>
<evidence type="ECO:0000256" key="4">
    <source>
        <dbReference type="SAM" id="MobiDB-lite"/>
    </source>
</evidence>
<sequence>MGVEVGPPMVDVPRSARLARIFMFSRVYVVCMASTPIDTTDGRREILRRMLTIRAFEETARDLFADGEIPGFVHLYIGEEAVGVGACSALEDRDYITSTHRGHGHSIAKGLDPKLMMAELLGSSEGYNNGKGGSMHIADVDANMLGANGIVGAGPPIATGAALTAAYHDTDDVALAFLGDGAVAQGQVHEAINLAATWDLPAIYVIENNQFGEGTAVDDQHNVENLSETAEAYNIPGFTVDGMDVTAVHEAVAEARERAADGDGPTLIEAETYRYRGHFEGDPQEYRTDEDVSEWREERDPIESFEERLLDRGDIDEDELQSMRETVDDEIEAAVDFARDADRPDPDEAYEDLFTEPAPEIDRFVGDLRADGRGGDHQ</sequence>
<keyword evidence="9" id="KW-1185">Reference proteome</keyword>
<evidence type="ECO:0000259" key="5">
    <source>
        <dbReference type="Pfam" id="PF00676"/>
    </source>
</evidence>
<protein>
    <submittedName>
        <fullName evidence="6">2-oxoacid dehydrogenase E1 component subunit alpha</fullName>
    </submittedName>
</protein>
<feature type="domain" description="Dehydrogenase E1 component" evidence="5">
    <location>
        <begin position="48"/>
        <end position="346"/>
    </location>
</feature>
<evidence type="ECO:0000313" key="8">
    <source>
        <dbReference type="Proteomes" id="UP000060390"/>
    </source>
</evidence>
<feature type="compositionally biased region" description="Basic and acidic residues" evidence="4">
    <location>
        <begin position="337"/>
        <end position="346"/>
    </location>
</feature>
<dbReference type="InterPro" id="IPR001017">
    <property type="entry name" value="DH_E1"/>
</dbReference>
<dbReference type="STRING" id="1604004.HLASA_0877"/>
<feature type="region of interest" description="Disordered" evidence="4">
    <location>
        <begin position="280"/>
        <end position="300"/>
    </location>
</feature>
<dbReference type="GO" id="GO:0004739">
    <property type="term" value="F:pyruvate dehydrogenase (acetyl-transferring) activity"/>
    <property type="evidence" value="ECO:0007669"/>
    <property type="project" value="TreeGrafter"/>
</dbReference>
<gene>
    <name evidence="7" type="ORF">HLASA_0877</name>
    <name evidence="6" type="ORF">HLASF_0880</name>
</gene>